<dbReference type="GO" id="GO:0016705">
    <property type="term" value="F:oxidoreductase activity, acting on paired donors, with incorporation or reduction of molecular oxygen"/>
    <property type="evidence" value="ECO:0007669"/>
    <property type="project" value="InterPro"/>
</dbReference>
<dbReference type="InterPro" id="IPR002401">
    <property type="entry name" value="Cyt_P450_E_grp-I"/>
</dbReference>
<feature type="transmembrane region" description="Helical" evidence="15">
    <location>
        <begin position="6"/>
        <end position="25"/>
    </location>
</feature>
<dbReference type="InterPro" id="IPR017972">
    <property type="entry name" value="Cyt_P450_CS"/>
</dbReference>
<dbReference type="SUPFAM" id="SSF48264">
    <property type="entry name" value="Cytochrome P450"/>
    <property type="match status" value="1"/>
</dbReference>
<reference evidence="16" key="1">
    <citation type="submission" date="2015-02" db="EMBL/GenBank/DDBJ databases">
        <title>Identification of putative odorant-degrading enzyme genes from the yellow mealworm beetle, Tenebrio molitor.</title>
        <authorList>
            <person name="Liu S."/>
        </authorList>
    </citation>
    <scope>NUCLEOTIDE SEQUENCE</scope>
    <source>
        <strain evidence="16">AAU-P</strain>
    </source>
</reference>
<dbReference type="PROSITE" id="PS00086">
    <property type="entry name" value="CYTOCHROME_P450"/>
    <property type="match status" value="1"/>
</dbReference>
<evidence type="ECO:0000256" key="7">
    <source>
        <dbReference type="ARBA" id="ARBA00022824"/>
    </source>
</evidence>
<comment type="cofactor">
    <cofactor evidence="1 13">
        <name>heme</name>
        <dbReference type="ChEBI" id="CHEBI:30413"/>
    </cofactor>
</comment>
<evidence type="ECO:0000256" key="2">
    <source>
        <dbReference type="ARBA" id="ARBA00004174"/>
    </source>
</evidence>
<evidence type="ECO:0000256" key="8">
    <source>
        <dbReference type="ARBA" id="ARBA00022848"/>
    </source>
</evidence>
<sequence length="505" mass="58563">MYGNPWTVDVIILTIILWTVLYFYFTRKFSYWKNKNVPFLPPLPFFGNAFGVFTLQKNIGEFSRNIYESTTKSFIGFFICDEPYLLIRDPELVKNVLIKDFAVFANRSIFNNEKDDPMGSHLLFLLKTPDWRDMRRKISPVFTSGKMKNMYRLIAEVGEDMMQYLTKHVSKNPVVEVKEITAKYTTDGITSAAFGINANCFKNENAEFRVVSRRVLNWSLLERAISTSCYFVAPNLVKLFKLKFVDTESATFLRNAFWRTMNEREEKKFIRNDLLDILIDIRKQEDIDDSYKLEGDKLVAQATQFFLAGFETTSSTISFALYELAINQDIQRKLREEIRDVLSKFAGEISYESLKEMEYLDMCVKETLRKYPVLPFLDRRNNADYPIAGSDLVLEKGTPIFISIWGLHFDPTYYPDPEKFDPTRFTEENVKSRPQFTYLPFGEGPRNCIGARFGTVSAKSGIARIITNFEVDLCEKTPHPIKVDPKGFLLSPGAELHLKFKPCEK</sequence>
<dbReference type="GO" id="GO:0004497">
    <property type="term" value="F:monooxygenase activity"/>
    <property type="evidence" value="ECO:0007669"/>
    <property type="project" value="UniProtKB-KW"/>
</dbReference>
<dbReference type="GO" id="GO:0005789">
    <property type="term" value="C:endoplasmic reticulum membrane"/>
    <property type="evidence" value="ECO:0007669"/>
    <property type="project" value="UniProtKB-SubCell"/>
</dbReference>
<dbReference type="EMBL" id="KP859393">
    <property type="protein sequence ID" value="AKZ17703.1"/>
    <property type="molecule type" value="mRNA"/>
</dbReference>
<keyword evidence="10 13" id="KW-0408">Iron</keyword>
<keyword evidence="6 13" id="KW-0479">Metal-binding</keyword>
<protein>
    <submittedName>
        <fullName evidence="16">Cytochrome P450 monooxygenase CYP345B1</fullName>
    </submittedName>
</protein>
<dbReference type="InterPro" id="IPR036396">
    <property type="entry name" value="Cyt_P450_sf"/>
</dbReference>
<keyword evidence="8" id="KW-0492">Microsome</keyword>
<dbReference type="InterPro" id="IPR050476">
    <property type="entry name" value="Insect_CytP450_Detox"/>
</dbReference>
<evidence type="ECO:0000256" key="11">
    <source>
        <dbReference type="ARBA" id="ARBA00023033"/>
    </source>
</evidence>
<keyword evidence="11 14" id="KW-0503">Monooxygenase</keyword>
<evidence type="ECO:0000256" key="12">
    <source>
        <dbReference type="ARBA" id="ARBA00023136"/>
    </source>
</evidence>
<dbReference type="Gene3D" id="1.10.630.10">
    <property type="entry name" value="Cytochrome P450"/>
    <property type="match status" value="1"/>
</dbReference>
<dbReference type="GO" id="GO:0020037">
    <property type="term" value="F:heme binding"/>
    <property type="evidence" value="ECO:0007669"/>
    <property type="project" value="InterPro"/>
</dbReference>
<comment type="subcellular location">
    <subcellularLocation>
        <location evidence="3">Endoplasmic reticulum membrane</location>
        <topology evidence="3">Peripheral membrane protein</topology>
    </subcellularLocation>
    <subcellularLocation>
        <location evidence="2">Microsome membrane</location>
        <topology evidence="2">Peripheral membrane protein</topology>
    </subcellularLocation>
</comment>
<feature type="binding site" description="axial binding residue" evidence="13">
    <location>
        <position position="448"/>
    </location>
    <ligand>
        <name>heme</name>
        <dbReference type="ChEBI" id="CHEBI:30413"/>
    </ligand>
    <ligandPart>
        <name>Fe</name>
        <dbReference type="ChEBI" id="CHEBI:18248"/>
    </ligandPart>
</feature>
<dbReference type="PANTHER" id="PTHR24292:SF45">
    <property type="entry name" value="CYTOCHROME P450 6G1-RELATED"/>
    <property type="match status" value="1"/>
</dbReference>
<evidence type="ECO:0000256" key="4">
    <source>
        <dbReference type="ARBA" id="ARBA00010617"/>
    </source>
</evidence>
<keyword evidence="15" id="KW-1133">Transmembrane helix</keyword>
<evidence type="ECO:0000256" key="1">
    <source>
        <dbReference type="ARBA" id="ARBA00001971"/>
    </source>
</evidence>
<dbReference type="Pfam" id="PF00067">
    <property type="entry name" value="p450"/>
    <property type="match status" value="1"/>
</dbReference>
<evidence type="ECO:0000256" key="15">
    <source>
        <dbReference type="SAM" id="Phobius"/>
    </source>
</evidence>
<dbReference type="AlphaFoldDB" id="A0A0K1YWI1"/>
<evidence type="ECO:0000256" key="9">
    <source>
        <dbReference type="ARBA" id="ARBA00023002"/>
    </source>
</evidence>
<keyword evidence="5 13" id="KW-0349">Heme</keyword>
<dbReference type="InterPro" id="IPR001128">
    <property type="entry name" value="Cyt_P450"/>
</dbReference>
<organism evidence="16">
    <name type="scientific">Tenebrio molitor</name>
    <name type="common">Yellow mealworm beetle</name>
    <dbReference type="NCBI Taxonomy" id="7067"/>
    <lineage>
        <taxon>Eukaryota</taxon>
        <taxon>Metazoa</taxon>
        <taxon>Ecdysozoa</taxon>
        <taxon>Arthropoda</taxon>
        <taxon>Hexapoda</taxon>
        <taxon>Insecta</taxon>
        <taxon>Pterygota</taxon>
        <taxon>Neoptera</taxon>
        <taxon>Endopterygota</taxon>
        <taxon>Coleoptera</taxon>
        <taxon>Polyphaga</taxon>
        <taxon>Cucujiformia</taxon>
        <taxon>Tenebrionidae</taxon>
        <taxon>Tenebrio</taxon>
    </lineage>
</organism>
<evidence type="ECO:0000256" key="6">
    <source>
        <dbReference type="ARBA" id="ARBA00022723"/>
    </source>
</evidence>
<evidence type="ECO:0000256" key="5">
    <source>
        <dbReference type="ARBA" id="ARBA00022617"/>
    </source>
</evidence>
<evidence type="ECO:0000256" key="10">
    <source>
        <dbReference type="ARBA" id="ARBA00023004"/>
    </source>
</evidence>
<evidence type="ECO:0000256" key="13">
    <source>
        <dbReference type="PIRSR" id="PIRSR602401-1"/>
    </source>
</evidence>
<evidence type="ECO:0000256" key="14">
    <source>
        <dbReference type="RuleBase" id="RU000461"/>
    </source>
</evidence>
<dbReference type="FunFam" id="1.10.630.10:FF:000042">
    <property type="entry name" value="Cytochrome P450"/>
    <property type="match status" value="1"/>
</dbReference>
<evidence type="ECO:0000256" key="3">
    <source>
        <dbReference type="ARBA" id="ARBA00004406"/>
    </source>
</evidence>
<dbReference type="PRINTS" id="PR00385">
    <property type="entry name" value="P450"/>
</dbReference>
<dbReference type="PANTHER" id="PTHR24292">
    <property type="entry name" value="CYTOCHROME P450"/>
    <property type="match status" value="1"/>
</dbReference>
<evidence type="ECO:0000313" key="16">
    <source>
        <dbReference type="EMBL" id="AKZ17703.1"/>
    </source>
</evidence>
<dbReference type="PRINTS" id="PR00463">
    <property type="entry name" value="EP450I"/>
</dbReference>
<keyword evidence="15" id="KW-0812">Transmembrane</keyword>
<keyword evidence="7" id="KW-0256">Endoplasmic reticulum</keyword>
<keyword evidence="9 14" id="KW-0560">Oxidoreductase</keyword>
<dbReference type="CDD" id="cd11056">
    <property type="entry name" value="CYP6-like"/>
    <property type="match status" value="1"/>
</dbReference>
<proteinExistence type="evidence at transcript level"/>
<keyword evidence="12 15" id="KW-0472">Membrane</keyword>
<dbReference type="GO" id="GO:0005506">
    <property type="term" value="F:iron ion binding"/>
    <property type="evidence" value="ECO:0007669"/>
    <property type="project" value="InterPro"/>
</dbReference>
<name>A0A0K1YWI1_TENMO</name>
<comment type="similarity">
    <text evidence="4 14">Belongs to the cytochrome P450 family.</text>
</comment>
<accession>A0A0K1YWI1</accession>